<keyword evidence="6" id="KW-1185">Reference proteome</keyword>
<dbReference type="PANTHER" id="PTHR48449:SF1">
    <property type="entry name" value="DUF1985 DOMAIN-CONTAINING PROTEIN"/>
    <property type="match status" value="1"/>
</dbReference>
<evidence type="ECO:0000313" key="6">
    <source>
        <dbReference type="Proteomes" id="UP001151760"/>
    </source>
</evidence>
<feature type="domain" description="Ubiquitin-like protease family profile" evidence="4">
    <location>
        <begin position="597"/>
        <end position="632"/>
    </location>
</feature>
<dbReference type="EMBL" id="BQNB010009624">
    <property type="protein sequence ID" value="GJS66082.1"/>
    <property type="molecule type" value="Genomic_DNA"/>
</dbReference>
<gene>
    <name evidence="5" type="ORF">Tco_0680646</name>
</gene>
<dbReference type="PANTHER" id="PTHR48449">
    <property type="entry name" value="DUF1985 DOMAIN-CONTAINING PROTEIN"/>
    <property type="match status" value="1"/>
</dbReference>
<name>A0ABQ4XLY6_9ASTR</name>
<sequence length="686" mass="79570">MGSRIKANEGSSLDVYDAKVSARSRLYLLKTIGSKLAFKPERYKKFRSTVFGLWLDIRIQEHDNHLINYLLQHQRNVKDPSTGIPFIFDIGPNTIEFGRRLVDDLSSWNDFPWGEYMWIKLHKRVYNNDSKYRERHLKKLAIMGPTFMPTYTLQGFVFSFKIWLLKTYPNSKTWWVEEKNVIPRAVAWSDGTPFLKNDYDRLFLVRNRLRTLTPSSDEMKQKWWRMSLEYFHNVSKAKVHREVDVRINVHHNVEEGLSVPDVHHDVEEGLSVPELLKKIADMQRDFQSRLTAVEQFVNHHKTSKIGSDSHVTNVFSNSMEFDHHDFGSLTENPHNRVALMKKITDMEVEFQRRITSIEDFLKIPRSPNLEKTSNVAAECMSIDKNTSNVAAECMSVDKNPLCGSDVKAENKESTCADSFVKTSCATDINANNVHNDSMDFDHDPKVVEQNEFDQNVAYKNLIHDFDQTVEWKILLNDEVSSKNCVVPLVGAEKIAVDALMKIINFDIPKESHTCDSVEEANDAKVQQEAKASKYHVSPYMIQPKSTQQNHKVRARNKKVKKRGLPLTAHDGKVIQDWKEMPCCYVDGVTYGVPWFSESVEKVYFPINAEDNHWILAEFHIRSGVITFYDSLPPENLIVEDRKWWLYARQVYADKLPKLLIQSEVMEKKSFDPINYSISYRHAVNVP</sequence>
<dbReference type="Proteomes" id="UP001151760">
    <property type="component" value="Unassembled WGS sequence"/>
</dbReference>
<keyword evidence="3" id="KW-0378">Hydrolase</keyword>
<reference evidence="5" key="1">
    <citation type="journal article" date="2022" name="Int. J. Mol. Sci.">
        <title>Draft Genome of Tanacetum Coccineum: Genomic Comparison of Closely Related Tanacetum-Family Plants.</title>
        <authorList>
            <person name="Yamashiro T."/>
            <person name="Shiraishi A."/>
            <person name="Nakayama K."/>
            <person name="Satake H."/>
        </authorList>
    </citation>
    <scope>NUCLEOTIDE SEQUENCE</scope>
</reference>
<comment type="similarity">
    <text evidence="1">Belongs to the peptidase C48 family.</text>
</comment>
<evidence type="ECO:0000256" key="3">
    <source>
        <dbReference type="ARBA" id="ARBA00022801"/>
    </source>
</evidence>
<dbReference type="Gene3D" id="3.40.395.10">
    <property type="entry name" value="Adenoviral Proteinase, Chain A"/>
    <property type="match status" value="1"/>
</dbReference>
<comment type="caution">
    <text evidence="5">The sequence shown here is derived from an EMBL/GenBank/DDBJ whole genome shotgun (WGS) entry which is preliminary data.</text>
</comment>
<evidence type="ECO:0000259" key="4">
    <source>
        <dbReference type="Pfam" id="PF02902"/>
    </source>
</evidence>
<dbReference type="SUPFAM" id="SSF54001">
    <property type="entry name" value="Cysteine proteinases"/>
    <property type="match status" value="1"/>
</dbReference>
<evidence type="ECO:0000256" key="2">
    <source>
        <dbReference type="ARBA" id="ARBA00022670"/>
    </source>
</evidence>
<dbReference type="InterPro" id="IPR003653">
    <property type="entry name" value="Peptidase_C48_C"/>
</dbReference>
<dbReference type="GO" id="GO:0006508">
    <property type="term" value="P:proteolysis"/>
    <property type="evidence" value="ECO:0007669"/>
    <property type="project" value="UniProtKB-KW"/>
</dbReference>
<reference evidence="5" key="2">
    <citation type="submission" date="2022-01" db="EMBL/GenBank/DDBJ databases">
        <authorList>
            <person name="Yamashiro T."/>
            <person name="Shiraishi A."/>
            <person name="Satake H."/>
            <person name="Nakayama K."/>
        </authorList>
    </citation>
    <scope>NUCLEOTIDE SEQUENCE</scope>
</reference>
<dbReference type="InterPro" id="IPR038765">
    <property type="entry name" value="Papain-like_cys_pep_sf"/>
</dbReference>
<proteinExistence type="inferred from homology"/>
<dbReference type="GO" id="GO:0008233">
    <property type="term" value="F:peptidase activity"/>
    <property type="evidence" value="ECO:0007669"/>
    <property type="project" value="UniProtKB-KW"/>
</dbReference>
<accession>A0ABQ4XLY6</accession>
<evidence type="ECO:0000313" key="5">
    <source>
        <dbReference type="EMBL" id="GJS66082.1"/>
    </source>
</evidence>
<protein>
    <submittedName>
        <fullName evidence="5">Ulp1 protease family, C-terminal catalytic domain-containing protein</fullName>
    </submittedName>
</protein>
<keyword evidence="2 5" id="KW-0645">Protease</keyword>
<organism evidence="5 6">
    <name type="scientific">Tanacetum coccineum</name>
    <dbReference type="NCBI Taxonomy" id="301880"/>
    <lineage>
        <taxon>Eukaryota</taxon>
        <taxon>Viridiplantae</taxon>
        <taxon>Streptophyta</taxon>
        <taxon>Embryophyta</taxon>
        <taxon>Tracheophyta</taxon>
        <taxon>Spermatophyta</taxon>
        <taxon>Magnoliopsida</taxon>
        <taxon>eudicotyledons</taxon>
        <taxon>Gunneridae</taxon>
        <taxon>Pentapetalae</taxon>
        <taxon>asterids</taxon>
        <taxon>campanulids</taxon>
        <taxon>Asterales</taxon>
        <taxon>Asteraceae</taxon>
        <taxon>Asteroideae</taxon>
        <taxon>Anthemideae</taxon>
        <taxon>Anthemidinae</taxon>
        <taxon>Tanacetum</taxon>
    </lineage>
</organism>
<evidence type="ECO:0000256" key="1">
    <source>
        <dbReference type="ARBA" id="ARBA00005234"/>
    </source>
</evidence>
<dbReference type="Pfam" id="PF02902">
    <property type="entry name" value="Peptidase_C48"/>
    <property type="match status" value="1"/>
</dbReference>